<dbReference type="STRING" id="67767.A0A0J7K6V1"/>
<evidence type="ECO:0000313" key="4">
    <source>
        <dbReference type="EMBL" id="KMQ85930.1"/>
    </source>
</evidence>
<proteinExistence type="predicted"/>
<feature type="domain" description="DUF7041" evidence="2">
    <location>
        <begin position="35"/>
        <end position="116"/>
    </location>
</feature>
<feature type="region of interest" description="Disordered" evidence="1">
    <location>
        <begin position="216"/>
        <end position="235"/>
    </location>
</feature>
<dbReference type="InterPro" id="IPR055469">
    <property type="entry name" value="DUF7041"/>
</dbReference>
<reference evidence="3 5" key="1">
    <citation type="submission" date="2015-04" db="EMBL/GenBank/DDBJ databases">
        <title>Lasius niger genome sequencing.</title>
        <authorList>
            <person name="Konorov E.A."/>
            <person name="Nikitin M.A."/>
            <person name="Kirill M.V."/>
            <person name="Chang P."/>
        </authorList>
    </citation>
    <scope>NUCLEOTIDE SEQUENCE [LARGE SCALE GENOMIC DNA]</scope>
    <source>
        <tissue evidence="3">Whole</tissue>
    </source>
</reference>
<dbReference type="PANTHER" id="PTHR33327:SF3">
    <property type="entry name" value="RNA-DIRECTED DNA POLYMERASE"/>
    <property type="match status" value="1"/>
</dbReference>
<evidence type="ECO:0000256" key="1">
    <source>
        <dbReference type="SAM" id="MobiDB-lite"/>
    </source>
</evidence>
<dbReference type="Proteomes" id="UP000036403">
    <property type="component" value="Unassembled WGS sequence"/>
</dbReference>
<dbReference type="Pfam" id="PF23055">
    <property type="entry name" value="DUF7041"/>
    <property type="match status" value="1"/>
</dbReference>
<evidence type="ECO:0000259" key="2">
    <source>
        <dbReference type="Pfam" id="PF23055"/>
    </source>
</evidence>
<keyword evidence="5" id="KW-1185">Reference proteome</keyword>
<dbReference type="PaxDb" id="67767-A0A0J7K6V1"/>
<gene>
    <name evidence="4" type="ORF">RF55_15255</name>
    <name evidence="3" type="ORF">RF55_15257</name>
</gene>
<feature type="compositionally biased region" description="Low complexity" evidence="1">
    <location>
        <begin position="1"/>
        <end position="19"/>
    </location>
</feature>
<sequence length="268" mass="30324">MSKDSASGSSGRAGNGTASENTTVLPMRVGIRSTPFWKSKPELWFVQMEAQFLTAGITTDETKYNYVVQCLDDDLLSEVSDIVLNPPAGNKYAALKDRLIKSFAVSSEKRLRKLLNEVDLGDRRPSQLLRRMRDLAQTGISEDVLKSLWLQRLPQQVQAILTATKHDLEELSQLADRISDVLPSEVNAITTEPTKTPTADSQLSLLTDRIAQLETRLARSTSRERQRKNRSRSTSRDKSDYCWYHRRFGNKATKCTRLCGWKSTKQEN</sequence>
<protein>
    <recommendedName>
        <fullName evidence="2">DUF7041 domain-containing protein</fullName>
    </recommendedName>
</protein>
<dbReference type="OrthoDB" id="7699407at2759"/>
<name>A0A0J7K6V1_LASNI</name>
<dbReference type="AlphaFoldDB" id="A0A0J7K6V1"/>
<accession>A0A0J7K6V1</accession>
<feature type="region of interest" description="Disordered" evidence="1">
    <location>
        <begin position="1"/>
        <end position="21"/>
    </location>
</feature>
<dbReference type="EMBL" id="LBMM01012917">
    <property type="protein sequence ID" value="KMQ85930.1"/>
    <property type="molecule type" value="Genomic_DNA"/>
</dbReference>
<evidence type="ECO:0000313" key="3">
    <source>
        <dbReference type="EMBL" id="KMQ85926.1"/>
    </source>
</evidence>
<evidence type="ECO:0000313" key="5">
    <source>
        <dbReference type="Proteomes" id="UP000036403"/>
    </source>
</evidence>
<comment type="caution">
    <text evidence="3">The sequence shown here is derived from an EMBL/GenBank/DDBJ whole genome shotgun (WGS) entry which is preliminary data.</text>
</comment>
<dbReference type="PANTHER" id="PTHR33327">
    <property type="entry name" value="ENDONUCLEASE"/>
    <property type="match status" value="1"/>
</dbReference>
<dbReference type="EMBL" id="LBMM01012923">
    <property type="protein sequence ID" value="KMQ85926.1"/>
    <property type="molecule type" value="Genomic_DNA"/>
</dbReference>
<organism evidence="3 5">
    <name type="scientific">Lasius niger</name>
    <name type="common">Black garden ant</name>
    <dbReference type="NCBI Taxonomy" id="67767"/>
    <lineage>
        <taxon>Eukaryota</taxon>
        <taxon>Metazoa</taxon>
        <taxon>Ecdysozoa</taxon>
        <taxon>Arthropoda</taxon>
        <taxon>Hexapoda</taxon>
        <taxon>Insecta</taxon>
        <taxon>Pterygota</taxon>
        <taxon>Neoptera</taxon>
        <taxon>Endopterygota</taxon>
        <taxon>Hymenoptera</taxon>
        <taxon>Apocrita</taxon>
        <taxon>Aculeata</taxon>
        <taxon>Formicoidea</taxon>
        <taxon>Formicidae</taxon>
        <taxon>Formicinae</taxon>
        <taxon>Lasius</taxon>
        <taxon>Lasius</taxon>
    </lineage>
</organism>